<dbReference type="AlphaFoldDB" id="A0A9X1D6M0"/>
<proteinExistence type="predicted"/>
<keyword evidence="1" id="KW-1133">Transmembrane helix</keyword>
<keyword evidence="1" id="KW-0472">Membrane</keyword>
<dbReference type="RefSeq" id="WP_214390596.1">
    <property type="nucleotide sequence ID" value="NZ_JAFLWW010000004.1"/>
</dbReference>
<accession>A0A9X1D6M0</accession>
<evidence type="ECO:0000313" key="3">
    <source>
        <dbReference type="Proteomes" id="UP001138921"/>
    </source>
</evidence>
<comment type="caution">
    <text evidence="2">The sequence shown here is derived from an EMBL/GenBank/DDBJ whole genome shotgun (WGS) entry which is preliminary data.</text>
</comment>
<keyword evidence="3" id="KW-1185">Reference proteome</keyword>
<keyword evidence="1" id="KW-0812">Transmembrane</keyword>
<sequence>MTIASENPDNEIRRELNRRLNIISAPGYEDPARADISGREIGIWFIVTAAILIGALAMWSGGN</sequence>
<name>A0A9X1D6M0_9HYPH</name>
<reference evidence="2" key="2">
    <citation type="submission" date="2021-03" db="EMBL/GenBank/DDBJ databases">
        <authorList>
            <person name="Artuso I."/>
            <person name="Turrini P."/>
            <person name="Pirolo M."/>
            <person name="Lugli G.A."/>
            <person name="Ventura M."/>
            <person name="Visca P."/>
        </authorList>
    </citation>
    <scope>NUCLEOTIDE SEQUENCE</scope>
    <source>
        <strain evidence="2">LMG 26462</strain>
    </source>
</reference>
<feature type="transmembrane region" description="Helical" evidence="1">
    <location>
        <begin position="41"/>
        <end position="60"/>
    </location>
</feature>
<dbReference type="EMBL" id="JAFLWW010000004">
    <property type="protein sequence ID" value="MBT1156828.1"/>
    <property type="molecule type" value="Genomic_DNA"/>
</dbReference>
<evidence type="ECO:0000313" key="2">
    <source>
        <dbReference type="EMBL" id="MBT1156828.1"/>
    </source>
</evidence>
<dbReference type="Proteomes" id="UP001138921">
    <property type="component" value="Unassembled WGS sequence"/>
</dbReference>
<reference evidence="2" key="1">
    <citation type="journal article" date="2021" name="Microorganisms">
        <title>Phylogenomic Reconstruction and Metabolic Potential of the Genus Aminobacter.</title>
        <authorList>
            <person name="Artuso I."/>
            <person name="Turrini P."/>
            <person name="Pirolo M."/>
            <person name="Lugli G.A."/>
            <person name="Ventura M."/>
            <person name="Visca P."/>
        </authorList>
    </citation>
    <scope>NUCLEOTIDE SEQUENCE</scope>
    <source>
        <strain evidence="2">LMG 26462</strain>
    </source>
</reference>
<gene>
    <name evidence="2" type="ORF">J1C56_14610</name>
</gene>
<protein>
    <submittedName>
        <fullName evidence="2">Uncharacterized protein</fullName>
    </submittedName>
</protein>
<organism evidence="2 3">
    <name type="scientific">Aminobacter anthyllidis</name>
    <dbReference type="NCBI Taxonomy" id="1035067"/>
    <lineage>
        <taxon>Bacteria</taxon>
        <taxon>Pseudomonadati</taxon>
        <taxon>Pseudomonadota</taxon>
        <taxon>Alphaproteobacteria</taxon>
        <taxon>Hyphomicrobiales</taxon>
        <taxon>Phyllobacteriaceae</taxon>
        <taxon>Aminobacter</taxon>
    </lineage>
</organism>
<evidence type="ECO:0000256" key="1">
    <source>
        <dbReference type="SAM" id="Phobius"/>
    </source>
</evidence>